<sequence length="420" mass="46791">MLRRAGFGGSLTYPTPINAAAPEAWLQTDPHPPSLTGVVNDDGGEPLKDEEAKKARRQREQENLKALRAAWLQRMTEGSFPLQEKLALFWHNHFATSSVKVTRSLYMARQYDLFYRHGLGKFGDLLKAVTRDTAMLLWLDGNRNTAKAPNENYAREVMELFTLGVGHYTEMDIKNAARAFTGWQVDKAGQSVFNKKIHDAGAKTLFAKSGPFDADGVIHLLLEHPQTARFITAKVLRHFYRENPEPALVEELAGLYRQSDYDMKALLGALFARKEFVQAAQERSLVKYPTQFLAETVRLTGIRLTADQISHWMNEMGQLLFTPPNVAGWPGGEVWLNSATLRSRFQFAQEAARLAKQGLLVQSLPPTAEAALAQWSQQLCLALSASSRAALLGYAQGAWSATKAQGLLALLLISPENQRL</sequence>
<comment type="caution">
    <text evidence="2">The sequence shown here is derived from an EMBL/GenBank/DDBJ whole genome shotgun (WGS) entry which is preliminary data.</text>
</comment>
<dbReference type="Proteomes" id="UP000471031">
    <property type="component" value="Unassembled WGS sequence"/>
</dbReference>
<evidence type="ECO:0000313" key="3">
    <source>
        <dbReference type="Proteomes" id="UP000471031"/>
    </source>
</evidence>
<proteinExistence type="predicted"/>
<keyword evidence="3" id="KW-1185">Reference proteome</keyword>
<name>A0A845LG06_HELGE</name>
<dbReference type="EMBL" id="WXEX01000015">
    <property type="protein sequence ID" value="MZP44354.1"/>
    <property type="molecule type" value="Genomic_DNA"/>
</dbReference>
<dbReference type="RefSeq" id="WP_161262924.1">
    <property type="nucleotide sequence ID" value="NZ_JAFBDC010000015.1"/>
</dbReference>
<feature type="region of interest" description="Disordered" evidence="1">
    <location>
        <begin position="22"/>
        <end position="50"/>
    </location>
</feature>
<dbReference type="InterPro" id="IPR014917">
    <property type="entry name" value="DUF1800"/>
</dbReference>
<organism evidence="2 3">
    <name type="scientific">Heliomicrobium gestii</name>
    <name type="common">Heliobacterium gestii</name>
    <dbReference type="NCBI Taxonomy" id="2699"/>
    <lineage>
        <taxon>Bacteria</taxon>
        <taxon>Bacillati</taxon>
        <taxon>Bacillota</taxon>
        <taxon>Clostridia</taxon>
        <taxon>Eubacteriales</taxon>
        <taxon>Heliobacteriaceae</taxon>
        <taxon>Heliomicrobium</taxon>
    </lineage>
</organism>
<dbReference type="Pfam" id="PF08811">
    <property type="entry name" value="DUF1800"/>
    <property type="match status" value="1"/>
</dbReference>
<accession>A0A845LG06</accession>
<evidence type="ECO:0000256" key="1">
    <source>
        <dbReference type="SAM" id="MobiDB-lite"/>
    </source>
</evidence>
<protein>
    <submittedName>
        <fullName evidence="2">DUF1800 family protein</fullName>
    </submittedName>
</protein>
<dbReference type="AlphaFoldDB" id="A0A845LG06"/>
<evidence type="ECO:0000313" key="2">
    <source>
        <dbReference type="EMBL" id="MZP44354.1"/>
    </source>
</evidence>
<gene>
    <name evidence="2" type="ORF">GTO89_15075</name>
</gene>
<reference evidence="2 3" key="1">
    <citation type="submission" date="2020-01" db="EMBL/GenBank/DDBJ databases">
        <title>Whole genome sequence of Heliobacterium gestii DSM 11169.</title>
        <authorList>
            <person name="Kyndt J.A."/>
            <person name="Meyer T.E."/>
        </authorList>
    </citation>
    <scope>NUCLEOTIDE SEQUENCE [LARGE SCALE GENOMIC DNA]</scope>
    <source>
        <strain evidence="2 3">DSM 11169</strain>
    </source>
</reference>
<dbReference type="OrthoDB" id="9772295at2"/>